<keyword evidence="3" id="KW-1185">Reference proteome</keyword>
<name>A0AAW1L7D8_POPJA</name>
<feature type="compositionally biased region" description="Polar residues" evidence="1">
    <location>
        <begin position="155"/>
        <end position="180"/>
    </location>
</feature>
<evidence type="ECO:0000313" key="2">
    <source>
        <dbReference type="EMBL" id="KAK9729905.1"/>
    </source>
</evidence>
<dbReference type="EMBL" id="JASPKY010000156">
    <property type="protein sequence ID" value="KAK9729905.1"/>
    <property type="molecule type" value="Genomic_DNA"/>
</dbReference>
<evidence type="ECO:0008006" key="4">
    <source>
        <dbReference type="Google" id="ProtNLM"/>
    </source>
</evidence>
<gene>
    <name evidence="2" type="ORF">QE152_g15711</name>
</gene>
<feature type="compositionally biased region" description="Polar residues" evidence="1">
    <location>
        <begin position="105"/>
        <end position="117"/>
    </location>
</feature>
<sequence length="201" mass="22664">MWDAESIEEFVTALKNLSLSCDLGDLRETLVRDMFIAGLNINNRGIKEKLLQEDCLTLEKAIQIAKSVEITQQQAQQLTKKSEAMVQRIKRMGQESKGYEKFKKSQTGMSTAAQVTSPEGIDYRRNRHHILKPNSTNDEPNNTQEKKDLDEKQDLSGTSSPNLSNCIPEKPSSSNGITTRSGRKIIKPRRFTFTEDDASVD</sequence>
<feature type="compositionally biased region" description="Basic residues" evidence="1">
    <location>
        <begin position="181"/>
        <end position="190"/>
    </location>
</feature>
<protein>
    <recommendedName>
        <fullName evidence="4">Neurotrophin-3</fullName>
    </recommendedName>
</protein>
<organism evidence="2 3">
    <name type="scientific">Popillia japonica</name>
    <name type="common">Japanese beetle</name>
    <dbReference type="NCBI Taxonomy" id="7064"/>
    <lineage>
        <taxon>Eukaryota</taxon>
        <taxon>Metazoa</taxon>
        <taxon>Ecdysozoa</taxon>
        <taxon>Arthropoda</taxon>
        <taxon>Hexapoda</taxon>
        <taxon>Insecta</taxon>
        <taxon>Pterygota</taxon>
        <taxon>Neoptera</taxon>
        <taxon>Endopterygota</taxon>
        <taxon>Coleoptera</taxon>
        <taxon>Polyphaga</taxon>
        <taxon>Scarabaeiformia</taxon>
        <taxon>Scarabaeidae</taxon>
        <taxon>Rutelinae</taxon>
        <taxon>Popillia</taxon>
    </lineage>
</organism>
<dbReference type="AlphaFoldDB" id="A0AAW1L7D8"/>
<dbReference type="Proteomes" id="UP001458880">
    <property type="component" value="Unassembled WGS sequence"/>
</dbReference>
<reference evidence="2 3" key="1">
    <citation type="journal article" date="2024" name="BMC Genomics">
        <title>De novo assembly and annotation of Popillia japonica's genome with initial clues to its potential as an invasive pest.</title>
        <authorList>
            <person name="Cucini C."/>
            <person name="Boschi S."/>
            <person name="Funari R."/>
            <person name="Cardaioli E."/>
            <person name="Iannotti N."/>
            <person name="Marturano G."/>
            <person name="Paoli F."/>
            <person name="Bruttini M."/>
            <person name="Carapelli A."/>
            <person name="Frati F."/>
            <person name="Nardi F."/>
        </authorList>
    </citation>
    <scope>NUCLEOTIDE SEQUENCE [LARGE SCALE GENOMIC DNA]</scope>
    <source>
        <strain evidence="2">DMR45628</strain>
    </source>
</reference>
<evidence type="ECO:0000313" key="3">
    <source>
        <dbReference type="Proteomes" id="UP001458880"/>
    </source>
</evidence>
<feature type="region of interest" description="Disordered" evidence="1">
    <location>
        <begin position="95"/>
        <end position="201"/>
    </location>
</feature>
<comment type="caution">
    <text evidence="2">The sequence shown here is derived from an EMBL/GenBank/DDBJ whole genome shotgun (WGS) entry which is preliminary data.</text>
</comment>
<accession>A0AAW1L7D8</accession>
<proteinExistence type="predicted"/>
<evidence type="ECO:0000256" key="1">
    <source>
        <dbReference type="SAM" id="MobiDB-lite"/>
    </source>
</evidence>
<feature type="compositionally biased region" description="Polar residues" evidence="1">
    <location>
        <begin position="133"/>
        <end position="143"/>
    </location>
</feature>
<feature type="compositionally biased region" description="Basic and acidic residues" evidence="1">
    <location>
        <begin position="144"/>
        <end position="154"/>
    </location>
</feature>